<dbReference type="EMBL" id="APMP01000005">
    <property type="protein sequence ID" value="ENZ82656.1"/>
    <property type="molecule type" value="Genomic_DNA"/>
</dbReference>
<keyword evidence="1" id="KW-0812">Transmembrane</keyword>
<sequence>MSLDIRVMTLEANERSGFAHRAVAGVGLAGLGLAWVALLAPCLLWLAVSHLGRTIEPLVRRAPDRRLRAENP</sequence>
<name>R0D215_CAUVI</name>
<comment type="caution">
    <text evidence="2">The sequence shown here is derived from an EMBL/GenBank/DDBJ whole genome shotgun (WGS) entry which is preliminary data.</text>
</comment>
<reference evidence="2 3" key="1">
    <citation type="journal article" date="2013" name="Genome Announc.">
        <title>Draft Genome Sequence for Caulobacter sp. Strain OR37, a Bacterium Tolerant to Heavy Metals.</title>
        <authorList>
            <person name="Utturkar S.M."/>
            <person name="Bollmann A."/>
            <person name="Brzoska R.M."/>
            <person name="Klingeman D.M."/>
            <person name="Epstein S.E."/>
            <person name="Palumbo A.V."/>
            <person name="Brown S.D."/>
        </authorList>
    </citation>
    <scope>NUCLEOTIDE SEQUENCE [LARGE SCALE GENOMIC DNA]</scope>
    <source>
        <strain evidence="2 3">OR37</strain>
    </source>
</reference>
<feature type="transmembrane region" description="Helical" evidence="1">
    <location>
        <begin position="21"/>
        <end position="48"/>
    </location>
</feature>
<keyword evidence="1" id="KW-1133">Transmembrane helix</keyword>
<organism evidence="2 3">
    <name type="scientific">Caulobacter vibrioides OR37</name>
    <dbReference type="NCBI Taxonomy" id="1292034"/>
    <lineage>
        <taxon>Bacteria</taxon>
        <taxon>Pseudomonadati</taxon>
        <taxon>Pseudomonadota</taxon>
        <taxon>Alphaproteobacteria</taxon>
        <taxon>Caulobacterales</taxon>
        <taxon>Caulobacteraceae</taxon>
        <taxon>Caulobacter</taxon>
    </lineage>
</organism>
<dbReference type="STRING" id="1292034.OR37_01230"/>
<protein>
    <submittedName>
        <fullName evidence="2">Uncharacterized protein</fullName>
    </submittedName>
</protein>
<evidence type="ECO:0000256" key="1">
    <source>
        <dbReference type="SAM" id="Phobius"/>
    </source>
</evidence>
<dbReference type="AlphaFoldDB" id="R0D215"/>
<accession>R0D215</accession>
<dbReference type="Proteomes" id="UP000013063">
    <property type="component" value="Unassembled WGS sequence"/>
</dbReference>
<gene>
    <name evidence="2" type="ORF">OR37_01230</name>
</gene>
<keyword evidence="3" id="KW-1185">Reference proteome</keyword>
<dbReference type="PATRIC" id="fig|1292034.3.peg.1220"/>
<evidence type="ECO:0000313" key="2">
    <source>
        <dbReference type="EMBL" id="ENZ82656.1"/>
    </source>
</evidence>
<dbReference type="RefSeq" id="WP_004617069.1">
    <property type="nucleotide sequence ID" value="NZ_APMP01000005.1"/>
</dbReference>
<proteinExistence type="predicted"/>
<keyword evidence="1" id="KW-0472">Membrane</keyword>
<evidence type="ECO:0000313" key="3">
    <source>
        <dbReference type="Proteomes" id="UP000013063"/>
    </source>
</evidence>